<evidence type="ECO:0000313" key="3">
    <source>
        <dbReference type="EMBL" id="KAK7729211.1"/>
    </source>
</evidence>
<name>A0ABR1P8J8_DIAER</name>
<evidence type="ECO:0000313" key="4">
    <source>
        <dbReference type="Proteomes" id="UP001430848"/>
    </source>
</evidence>
<sequence>QRPGTSWWHSHYSGQYADGLTGPIVIYGPQNADFDVDLGPIMLSDLRNADYNAVDGNVTSFTFPETISPEVTWQPPMLKKLLSLHEADGPPADEDY</sequence>
<evidence type="ECO:0000259" key="2">
    <source>
        <dbReference type="Pfam" id="PF07732"/>
    </source>
</evidence>
<feature type="non-terminal residue" evidence="3">
    <location>
        <position position="1"/>
    </location>
</feature>
<dbReference type="InterPro" id="IPR008972">
    <property type="entry name" value="Cupredoxin"/>
</dbReference>
<dbReference type="EMBL" id="JAKNSF020000030">
    <property type="protein sequence ID" value="KAK7729211.1"/>
    <property type="molecule type" value="Genomic_DNA"/>
</dbReference>
<dbReference type="SUPFAM" id="SSF49503">
    <property type="entry name" value="Cupredoxins"/>
    <property type="match status" value="1"/>
</dbReference>
<dbReference type="InterPro" id="IPR011707">
    <property type="entry name" value="Cu-oxidase-like_N"/>
</dbReference>
<dbReference type="Proteomes" id="UP001430848">
    <property type="component" value="Unassembled WGS sequence"/>
</dbReference>
<organism evidence="3 4">
    <name type="scientific">Diaporthe eres</name>
    <name type="common">Phomopsis oblonga</name>
    <dbReference type="NCBI Taxonomy" id="83184"/>
    <lineage>
        <taxon>Eukaryota</taxon>
        <taxon>Fungi</taxon>
        <taxon>Dikarya</taxon>
        <taxon>Ascomycota</taxon>
        <taxon>Pezizomycotina</taxon>
        <taxon>Sordariomycetes</taxon>
        <taxon>Sordariomycetidae</taxon>
        <taxon>Diaporthales</taxon>
        <taxon>Diaporthaceae</taxon>
        <taxon>Diaporthe</taxon>
        <taxon>Diaporthe eres species complex</taxon>
    </lineage>
</organism>
<reference evidence="3 4" key="1">
    <citation type="submission" date="2024-02" db="EMBL/GenBank/DDBJ databases">
        <title>De novo assembly and annotation of 12 fungi associated with fruit tree decline syndrome in Ontario, Canada.</title>
        <authorList>
            <person name="Sulman M."/>
            <person name="Ellouze W."/>
            <person name="Ilyukhin E."/>
        </authorList>
    </citation>
    <scope>NUCLEOTIDE SEQUENCE [LARGE SCALE GENOMIC DNA]</scope>
    <source>
        <strain evidence="3 4">M169</strain>
    </source>
</reference>
<feature type="domain" description="Plastocyanin-like" evidence="2">
    <location>
        <begin position="2"/>
        <end position="30"/>
    </location>
</feature>
<proteinExistence type="inferred from homology"/>
<evidence type="ECO:0000256" key="1">
    <source>
        <dbReference type="ARBA" id="ARBA00010609"/>
    </source>
</evidence>
<comment type="similarity">
    <text evidence="1">Belongs to the multicopper oxidase family.</text>
</comment>
<dbReference type="Gene3D" id="2.60.40.420">
    <property type="entry name" value="Cupredoxins - blue copper proteins"/>
    <property type="match status" value="1"/>
</dbReference>
<comment type="caution">
    <text evidence="3">The sequence shown here is derived from an EMBL/GenBank/DDBJ whole genome shotgun (WGS) entry which is preliminary data.</text>
</comment>
<protein>
    <recommendedName>
        <fullName evidence="2">Plastocyanin-like domain-containing protein</fullName>
    </recommendedName>
</protein>
<keyword evidence="4" id="KW-1185">Reference proteome</keyword>
<accession>A0ABR1P8J8</accession>
<gene>
    <name evidence="3" type="ORF">SLS63_006341</name>
</gene>
<dbReference type="Pfam" id="PF07732">
    <property type="entry name" value="Cu-oxidase_3"/>
    <property type="match status" value="1"/>
</dbReference>